<evidence type="ECO:0000256" key="6">
    <source>
        <dbReference type="ARBA" id="ARBA00023157"/>
    </source>
</evidence>
<dbReference type="PANTHER" id="PTHR34386:SF1">
    <property type="entry name" value="GLUTAREDOXIN-LIKE PROTEIN NRDH"/>
    <property type="match status" value="1"/>
</dbReference>
<evidence type="ECO:0000256" key="5">
    <source>
        <dbReference type="ARBA" id="ARBA00022982"/>
    </source>
</evidence>
<keyword evidence="10" id="KW-1185">Reference proteome</keyword>
<evidence type="ECO:0000259" key="8">
    <source>
        <dbReference type="Pfam" id="PF00462"/>
    </source>
</evidence>
<keyword evidence="5" id="KW-0249">Electron transport</keyword>
<dbReference type="InterPro" id="IPR011909">
    <property type="entry name" value="GlrX_NrdH"/>
</dbReference>
<evidence type="ECO:0000256" key="3">
    <source>
        <dbReference type="ARBA" id="ARBA00017945"/>
    </source>
</evidence>
<comment type="similarity">
    <text evidence="2">Belongs to the glutaredoxin family.</text>
</comment>
<dbReference type="EMBL" id="CP107020">
    <property type="protein sequence ID" value="UYG18075.1"/>
    <property type="molecule type" value="Genomic_DNA"/>
</dbReference>
<sequence length="85" mass="8851">MDITVYSKPLCVQCDATKRALNKAGLAYSVVDVTEDAAALATIKGMGYLQAPVVITGDDHWSGFRPDKIKALAGAGAAVRRSAAV</sequence>
<dbReference type="SUPFAM" id="SSF52833">
    <property type="entry name" value="Thioredoxin-like"/>
    <property type="match status" value="1"/>
</dbReference>
<keyword evidence="4" id="KW-0813">Transport</keyword>
<feature type="domain" description="Glutaredoxin" evidence="8">
    <location>
        <begin position="3"/>
        <end position="61"/>
    </location>
</feature>
<accession>A0ABY6G4R3</accession>
<protein>
    <recommendedName>
        <fullName evidence="3">Glutaredoxin-like protein NrdH</fullName>
    </recommendedName>
</protein>
<dbReference type="PANTHER" id="PTHR34386">
    <property type="entry name" value="GLUTAREDOXIN"/>
    <property type="match status" value="1"/>
</dbReference>
<name>A0ABY6G4R3_9MICO</name>
<keyword evidence="7" id="KW-0676">Redox-active center</keyword>
<reference evidence="9" key="1">
    <citation type="submission" date="2022-10" db="EMBL/GenBank/DDBJ databases">
        <title>Whole-Genome Sequencing of Brachybacterium huguangmaarense BRM-3, Isolated from Betula schmidtii.</title>
        <authorList>
            <person name="Haam D."/>
        </authorList>
    </citation>
    <scope>NUCLEOTIDE SEQUENCE</scope>
    <source>
        <strain evidence="9">BRM-3</strain>
    </source>
</reference>
<dbReference type="InterPro" id="IPR036249">
    <property type="entry name" value="Thioredoxin-like_sf"/>
</dbReference>
<dbReference type="Proteomes" id="UP001164305">
    <property type="component" value="Chromosome"/>
</dbReference>
<gene>
    <name evidence="9" type="primary">nrdH</name>
    <name evidence="9" type="ORF">BRM3_06625</name>
</gene>
<dbReference type="InterPro" id="IPR002109">
    <property type="entry name" value="Glutaredoxin"/>
</dbReference>
<evidence type="ECO:0000313" key="10">
    <source>
        <dbReference type="Proteomes" id="UP001164305"/>
    </source>
</evidence>
<dbReference type="PROSITE" id="PS51354">
    <property type="entry name" value="GLUTAREDOXIN_2"/>
    <property type="match status" value="1"/>
</dbReference>
<evidence type="ECO:0000313" key="9">
    <source>
        <dbReference type="EMBL" id="UYG18075.1"/>
    </source>
</evidence>
<evidence type="ECO:0000256" key="1">
    <source>
        <dbReference type="ARBA" id="ARBA00002292"/>
    </source>
</evidence>
<keyword evidence="6" id="KW-1015">Disulfide bond</keyword>
<organism evidence="9 10">
    <name type="scientific">Brachybacterium huguangmaarense</name>
    <dbReference type="NCBI Taxonomy" id="1652028"/>
    <lineage>
        <taxon>Bacteria</taxon>
        <taxon>Bacillati</taxon>
        <taxon>Actinomycetota</taxon>
        <taxon>Actinomycetes</taxon>
        <taxon>Micrococcales</taxon>
        <taxon>Dermabacteraceae</taxon>
        <taxon>Brachybacterium</taxon>
    </lineage>
</organism>
<dbReference type="Pfam" id="PF00462">
    <property type="entry name" value="Glutaredoxin"/>
    <property type="match status" value="1"/>
</dbReference>
<evidence type="ECO:0000256" key="2">
    <source>
        <dbReference type="ARBA" id="ARBA00007787"/>
    </source>
</evidence>
<dbReference type="NCBIfam" id="TIGR02194">
    <property type="entry name" value="GlrX_NrdH"/>
    <property type="match status" value="1"/>
</dbReference>
<evidence type="ECO:0000256" key="7">
    <source>
        <dbReference type="ARBA" id="ARBA00023284"/>
    </source>
</evidence>
<dbReference type="InterPro" id="IPR051548">
    <property type="entry name" value="Grx-like_ET"/>
</dbReference>
<dbReference type="Gene3D" id="3.40.30.10">
    <property type="entry name" value="Glutaredoxin"/>
    <property type="match status" value="1"/>
</dbReference>
<dbReference type="RefSeq" id="WP_263595279.1">
    <property type="nucleotide sequence ID" value="NZ_CP107020.1"/>
</dbReference>
<evidence type="ECO:0000256" key="4">
    <source>
        <dbReference type="ARBA" id="ARBA00022448"/>
    </source>
</evidence>
<dbReference type="CDD" id="cd02976">
    <property type="entry name" value="NrdH"/>
    <property type="match status" value="1"/>
</dbReference>
<comment type="function">
    <text evidence="1">Electron transport system for the ribonucleotide reductase system NrdEF.</text>
</comment>
<proteinExistence type="inferred from homology"/>